<proteinExistence type="predicted"/>
<name>A0ABX5HZ85_9STAP</name>
<gene>
    <name evidence="1" type="ORF">BUY47_11805</name>
</gene>
<evidence type="ECO:0000313" key="1">
    <source>
        <dbReference type="EMBL" id="PTF10973.1"/>
    </source>
</evidence>
<accession>A0ABX5HZ85</accession>
<dbReference type="EMBL" id="PYZI01000026">
    <property type="protein sequence ID" value="PTF10973.1"/>
    <property type="molecule type" value="Genomic_DNA"/>
</dbReference>
<keyword evidence="2" id="KW-1185">Reference proteome</keyword>
<protein>
    <submittedName>
        <fullName evidence="1">DUF3102 domain-containing protein</fullName>
    </submittedName>
</protein>
<dbReference type="Proteomes" id="UP000242088">
    <property type="component" value="Unassembled WGS sequence"/>
</dbReference>
<sequence>MEALRHLAHGEFVKIYEELPLNAYTYTHLGINAMELITTLPELERTKEHKKASRYYK</sequence>
<evidence type="ECO:0000313" key="2">
    <source>
        <dbReference type="Proteomes" id="UP000242088"/>
    </source>
</evidence>
<comment type="caution">
    <text evidence="1">The sequence shown here is derived from an EMBL/GenBank/DDBJ whole genome shotgun (WGS) entry which is preliminary data.</text>
</comment>
<organism evidence="1 2">
    <name type="scientific">Staphylococcus devriesei</name>
    <dbReference type="NCBI Taxonomy" id="586733"/>
    <lineage>
        <taxon>Bacteria</taxon>
        <taxon>Bacillati</taxon>
        <taxon>Bacillota</taxon>
        <taxon>Bacilli</taxon>
        <taxon>Bacillales</taxon>
        <taxon>Staphylococcaceae</taxon>
        <taxon>Staphylococcus</taxon>
    </lineage>
</organism>
<reference evidence="1 2" key="1">
    <citation type="journal article" date="2016" name="Front. Microbiol.">
        <title>Comprehensive Phylogenetic Analysis of Bovine Non-aureus Staphylococci Species Based on Whole-Genome Sequencing.</title>
        <authorList>
            <person name="Naushad S."/>
            <person name="Barkema H.W."/>
            <person name="Luby C."/>
            <person name="Condas L.A."/>
            <person name="Nobrega D.B."/>
            <person name="Carson D.A."/>
            <person name="De Buck J."/>
        </authorList>
    </citation>
    <scope>NUCLEOTIDE SEQUENCE [LARGE SCALE GENOMIC DNA]</scope>
    <source>
        <strain evidence="1 2">SNUC 1409</strain>
    </source>
</reference>